<evidence type="ECO:0000313" key="1">
    <source>
        <dbReference type="EMBL" id="EFK96925.1"/>
    </source>
</evidence>
<dbReference type="AlphaFoldDB" id="D9PHN5"/>
<protein>
    <submittedName>
        <fullName evidence="1">LtrC</fullName>
    </submittedName>
</protein>
<reference evidence="1" key="1">
    <citation type="submission" date="2010-07" db="EMBL/GenBank/DDBJ databases">
        <authorList>
            <consortium name="CONSOLIDER consortium CSD2007-00005"/>
            <person name="Guazzaroni M.-E."/>
            <person name="Richter M."/>
            <person name="Garcia-Salamanca A."/>
            <person name="Yarza P."/>
            <person name="Ferrer M."/>
        </authorList>
    </citation>
    <scope>NUCLEOTIDE SEQUENCE</scope>
</reference>
<organism evidence="1">
    <name type="scientific">sediment metagenome</name>
    <dbReference type="NCBI Taxonomy" id="749907"/>
    <lineage>
        <taxon>unclassified sequences</taxon>
        <taxon>metagenomes</taxon>
        <taxon>ecological metagenomes</taxon>
    </lineage>
</organism>
<accession>D9PHN5</accession>
<dbReference type="EMBL" id="ADZX01000380">
    <property type="protein sequence ID" value="EFK96925.1"/>
    <property type="molecule type" value="Genomic_DNA"/>
</dbReference>
<name>D9PHN5_9ZZZZ</name>
<reference evidence="1" key="2">
    <citation type="journal article" date="2011" name="Microb. Ecol.">
        <title>Taxonomic and Functional Metagenomic Profiling of the Microbial Community in the Anoxic Sediment of a Sub-saline Shallow Lake (Laguna de Carrizo, Central Spain).</title>
        <authorList>
            <person name="Ferrer M."/>
            <person name="Guazzaroni M.E."/>
            <person name="Richter M."/>
            <person name="Garcia-Salamanca A."/>
            <person name="Yarza P."/>
            <person name="Suarez-Suarez A."/>
            <person name="Solano J."/>
            <person name="Alcaide M."/>
            <person name="van Dillewijn P."/>
            <person name="Molina-Henares M.A."/>
            <person name="Lopez-Cortes N."/>
            <person name="Al-Ramahi Y."/>
            <person name="Guerrero C."/>
            <person name="Acosta A."/>
            <person name="de Eugenio L.I."/>
            <person name="Martinez V."/>
            <person name="Marques S."/>
            <person name="Rojo F."/>
            <person name="Santero E."/>
            <person name="Genilloud O."/>
            <person name="Perez-Perez J."/>
            <person name="Rossello-Mora R."/>
            <person name="Ramos J.L."/>
        </authorList>
    </citation>
    <scope>NUCLEOTIDE SEQUENCE</scope>
</reference>
<gene>
    <name evidence="1" type="ORF">LDC_1037</name>
</gene>
<proteinExistence type="predicted"/>
<sequence length="281" mass="31439">MRLFGVHTREVAERIVDAFRHPESLPKALAPIFIHRNDDVPCRRWSWHNQLLVALCGSVDARGMRQWNKAGRSVKKGSAAIWILAPCLKTIREQQTDGEESCRQILYGFRSVPVFAVEDTEGEALPQGDDRYGTWTNELPLIEVAKAWDINVGTYSHEGAAPLGYYRYSGNGNQAVMLGVENLSTWCHELVHAADHRITNLNGDKWRKEIVAELGSAILLTCQGLDYDADLGGAYEYIQRYALEVKVSPVKVCIEVLDSTCRCVQLILDTAEQLKQTAVPA</sequence>
<comment type="caution">
    <text evidence="1">The sequence shown here is derived from an EMBL/GenBank/DDBJ whole genome shotgun (WGS) entry which is preliminary data.</text>
</comment>